<accession>A0ABX1GIQ3</accession>
<dbReference type="EMBL" id="JAAWWK010000006">
    <property type="protein sequence ID" value="NKI19109.1"/>
    <property type="molecule type" value="Genomic_DNA"/>
</dbReference>
<dbReference type="Gene3D" id="3.30.530.20">
    <property type="match status" value="1"/>
</dbReference>
<sequence>MNDIRRSALLPYSAESLYRLINDVEAYPQYMDGCVGAEVLSSDDTHMEARLDLARAGLKMSFATRNELKPFTSIKLSLVDGPFDRFSGEWTLLALGDSACKVSLHLRFSLQGALVGAATRQLFNSVANNLVDALVKRAHEQYGRG</sequence>
<gene>
    <name evidence="4" type="ORF">HCU74_17000</name>
</gene>
<dbReference type="SUPFAM" id="SSF55961">
    <property type="entry name" value="Bet v1-like"/>
    <property type="match status" value="1"/>
</dbReference>
<feature type="domain" description="Coenzyme Q-binding protein COQ10 START" evidence="3">
    <location>
        <begin position="10"/>
        <end position="134"/>
    </location>
</feature>
<keyword evidence="5" id="KW-1185">Reference proteome</keyword>
<dbReference type="Proteomes" id="UP000765845">
    <property type="component" value="Unassembled WGS sequence"/>
</dbReference>
<name>A0ABX1GIQ3_9GAMM</name>
<dbReference type="CDD" id="cd07813">
    <property type="entry name" value="COQ10p_like"/>
    <property type="match status" value="1"/>
</dbReference>
<dbReference type="PANTHER" id="PTHR12901">
    <property type="entry name" value="SPERM PROTEIN HOMOLOG"/>
    <property type="match status" value="1"/>
</dbReference>
<dbReference type="InterPro" id="IPR044996">
    <property type="entry name" value="COQ10-like"/>
</dbReference>
<reference evidence="4 5" key="1">
    <citation type="submission" date="2020-04" db="EMBL/GenBank/DDBJ databases">
        <authorList>
            <person name="Yoon J."/>
        </authorList>
    </citation>
    <scope>NUCLEOTIDE SEQUENCE [LARGE SCALE GENOMIC DNA]</scope>
    <source>
        <strain evidence="4 5">KMU-166</strain>
    </source>
</reference>
<dbReference type="RefSeq" id="WP_168451605.1">
    <property type="nucleotide sequence ID" value="NZ_JAAWWK010000006.1"/>
</dbReference>
<evidence type="ECO:0000256" key="1">
    <source>
        <dbReference type="ARBA" id="ARBA00008918"/>
    </source>
</evidence>
<evidence type="ECO:0000313" key="5">
    <source>
        <dbReference type="Proteomes" id="UP000765845"/>
    </source>
</evidence>
<protein>
    <submittedName>
        <fullName evidence="4">Type II toxin-antitoxin system RatA family toxin</fullName>
    </submittedName>
</protein>
<dbReference type="Pfam" id="PF03364">
    <property type="entry name" value="Polyketide_cyc"/>
    <property type="match status" value="1"/>
</dbReference>
<dbReference type="InterPro" id="IPR005031">
    <property type="entry name" value="COQ10_START"/>
</dbReference>
<comment type="similarity">
    <text evidence="1">Belongs to the ribosome association toxin RatA family.</text>
</comment>
<evidence type="ECO:0000256" key="2">
    <source>
        <dbReference type="ARBA" id="ARBA00022649"/>
    </source>
</evidence>
<proteinExistence type="inferred from homology"/>
<dbReference type="InterPro" id="IPR023393">
    <property type="entry name" value="START-like_dom_sf"/>
</dbReference>
<comment type="caution">
    <text evidence="4">The sequence shown here is derived from an EMBL/GenBank/DDBJ whole genome shotgun (WGS) entry which is preliminary data.</text>
</comment>
<dbReference type="PANTHER" id="PTHR12901:SF10">
    <property type="entry name" value="COENZYME Q-BINDING PROTEIN COQ10, MITOCHONDRIAL"/>
    <property type="match status" value="1"/>
</dbReference>
<organism evidence="4 5">
    <name type="scientific">Spongiibacter thalassae</name>
    <dbReference type="NCBI Taxonomy" id="2721624"/>
    <lineage>
        <taxon>Bacteria</taxon>
        <taxon>Pseudomonadati</taxon>
        <taxon>Pseudomonadota</taxon>
        <taxon>Gammaproteobacteria</taxon>
        <taxon>Cellvibrionales</taxon>
        <taxon>Spongiibacteraceae</taxon>
        <taxon>Spongiibacter</taxon>
    </lineage>
</organism>
<evidence type="ECO:0000259" key="3">
    <source>
        <dbReference type="Pfam" id="PF03364"/>
    </source>
</evidence>
<keyword evidence="2" id="KW-1277">Toxin-antitoxin system</keyword>
<evidence type="ECO:0000313" key="4">
    <source>
        <dbReference type="EMBL" id="NKI19109.1"/>
    </source>
</evidence>